<name>A0A549T489_METSR</name>
<protein>
    <submittedName>
        <fullName evidence="1">Uncharacterized protein</fullName>
    </submittedName>
</protein>
<comment type="caution">
    <text evidence="1">The sequence shown here is derived from an EMBL/GenBank/DDBJ whole genome shotgun (WGS) entry which is preliminary data.</text>
</comment>
<dbReference type="EMBL" id="VJMF01000017">
    <property type="protein sequence ID" value="TRL36725.1"/>
    <property type="molecule type" value="Genomic_DNA"/>
</dbReference>
<evidence type="ECO:0000313" key="1">
    <source>
        <dbReference type="EMBL" id="TRL36725.1"/>
    </source>
</evidence>
<gene>
    <name evidence="1" type="ORF">FM996_03985</name>
</gene>
<organism evidence="1 2">
    <name type="scientific">Methylosinus sporium</name>
    <dbReference type="NCBI Taxonomy" id="428"/>
    <lineage>
        <taxon>Bacteria</taxon>
        <taxon>Pseudomonadati</taxon>
        <taxon>Pseudomonadota</taxon>
        <taxon>Alphaproteobacteria</taxon>
        <taxon>Hyphomicrobiales</taxon>
        <taxon>Methylocystaceae</taxon>
        <taxon>Methylosinus</taxon>
    </lineage>
</organism>
<reference evidence="1 2" key="1">
    <citation type="submission" date="2019-07" db="EMBL/GenBank/DDBJ databases">
        <title>Ln-dependent methylotrophs.</title>
        <authorList>
            <person name="Tani A."/>
        </authorList>
    </citation>
    <scope>NUCLEOTIDE SEQUENCE [LARGE SCALE GENOMIC DNA]</scope>
    <source>
        <strain evidence="1 2">SM89A</strain>
    </source>
</reference>
<accession>A0A549T489</accession>
<dbReference type="AlphaFoldDB" id="A0A549T489"/>
<proteinExistence type="predicted"/>
<evidence type="ECO:0000313" key="2">
    <source>
        <dbReference type="Proteomes" id="UP000316781"/>
    </source>
</evidence>
<sequence>MPKDFPINALTNTKLLPDNDETDMLGHLWKLARATPTLLSTFSQFGGACSAEELADPGTQVRAERVVRETGLLDTLMSVSKCQDYVVNRGHYFGADLPAADKEALIEYIKHF</sequence>
<dbReference type="Proteomes" id="UP000316781">
    <property type="component" value="Unassembled WGS sequence"/>
</dbReference>